<comment type="similarity">
    <text evidence="1">Belongs to the BlaI transcriptional regulatory family.</text>
</comment>
<dbReference type="GO" id="GO:0003677">
    <property type="term" value="F:DNA binding"/>
    <property type="evidence" value="ECO:0007669"/>
    <property type="project" value="UniProtKB-KW"/>
</dbReference>
<dbReference type="InterPro" id="IPR036388">
    <property type="entry name" value="WH-like_DNA-bd_sf"/>
</dbReference>
<evidence type="ECO:0000256" key="3">
    <source>
        <dbReference type="ARBA" id="ARBA00023125"/>
    </source>
</evidence>
<reference evidence="5 6" key="1">
    <citation type="journal article" date="2016" name="Nat. Commun.">
        <title>Thousands of microbial genomes shed light on interconnected biogeochemical processes in an aquifer system.</title>
        <authorList>
            <person name="Anantharaman K."/>
            <person name="Brown C.T."/>
            <person name="Hug L.A."/>
            <person name="Sharon I."/>
            <person name="Castelle C.J."/>
            <person name="Probst A.J."/>
            <person name="Thomas B.C."/>
            <person name="Singh A."/>
            <person name="Wilkins M.J."/>
            <person name="Karaoz U."/>
            <person name="Brodie E.L."/>
            <person name="Williams K.H."/>
            <person name="Hubbard S.S."/>
            <person name="Banfield J.F."/>
        </authorList>
    </citation>
    <scope>NUCLEOTIDE SEQUENCE [LARGE SCALE GENOMIC DNA]</scope>
</reference>
<name>A0A1F5Z163_9BACT</name>
<accession>A0A1F5Z163</accession>
<dbReference type="InterPro" id="IPR036390">
    <property type="entry name" value="WH_DNA-bd_sf"/>
</dbReference>
<evidence type="ECO:0000313" key="5">
    <source>
        <dbReference type="EMBL" id="OGG06146.1"/>
    </source>
</evidence>
<sequence>MKSKNLSELEQELMNIVWECGDCSVRGVLGKLKRKKPLAYTTVATILQRLYEKGLVARTNKDFVIRYSPKQSKEDYSRKMAKSFIARFMSVFGDAAIVSFAQSIETLPKEKKDYFLKLLEKHNENK</sequence>
<proteinExistence type="inferred from homology"/>
<dbReference type="InterPro" id="IPR005650">
    <property type="entry name" value="BlaI_family"/>
</dbReference>
<dbReference type="AlphaFoldDB" id="A0A1F5Z163"/>
<gene>
    <name evidence="5" type="ORF">A2872_04210</name>
</gene>
<comment type="caution">
    <text evidence="5">The sequence shown here is derived from an EMBL/GenBank/DDBJ whole genome shotgun (WGS) entry which is preliminary data.</text>
</comment>
<protein>
    <recommendedName>
        <fullName evidence="7">CopY family transcriptional regulator</fullName>
    </recommendedName>
</protein>
<dbReference type="SUPFAM" id="SSF46785">
    <property type="entry name" value="Winged helix' DNA-binding domain"/>
    <property type="match status" value="1"/>
</dbReference>
<keyword evidence="2" id="KW-0805">Transcription regulation</keyword>
<dbReference type="Pfam" id="PF03965">
    <property type="entry name" value="Penicillinase_R"/>
    <property type="match status" value="1"/>
</dbReference>
<dbReference type="GO" id="GO:0045892">
    <property type="term" value="P:negative regulation of DNA-templated transcription"/>
    <property type="evidence" value="ECO:0007669"/>
    <property type="project" value="InterPro"/>
</dbReference>
<keyword evidence="4" id="KW-0804">Transcription</keyword>
<evidence type="ECO:0000313" key="6">
    <source>
        <dbReference type="Proteomes" id="UP000178681"/>
    </source>
</evidence>
<evidence type="ECO:0000256" key="2">
    <source>
        <dbReference type="ARBA" id="ARBA00023015"/>
    </source>
</evidence>
<evidence type="ECO:0008006" key="7">
    <source>
        <dbReference type="Google" id="ProtNLM"/>
    </source>
</evidence>
<organism evidence="5 6">
    <name type="scientific">Candidatus Gottesmanbacteria bacterium RIFCSPHIGHO2_01_FULL_42_12</name>
    <dbReference type="NCBI Taxonomy" id="1798377"/>
    <lineage>
        <taxon>Bacteria</taxon>
        <taxon>Candidatus Gottesmaniibacteriota</taxon>
    </lineage>
</organism>
<evidence type="ECO:0000256" key="1">
    <source>
        <dbReference type="ARBA" id="ARBA00011046"/>
    </source>
</evidence>
<dbReference type="Proteomes" id="UP000178681">
    <property type="component" value="Unassembled WGS sequence"/>
</dbReference>
<dbReference type="STRING" id="1798377.A2872_04210"/>
<dbReference type="PIRSF" id="PIRSF019455">
    <property type="entry name" value="CopR_AtkY"/>
    <property type="match status" value="1"/>
</dbReference>
<evidence type="ECO:0000256" key="4">
    <source>
        <dbReference type="ARBA" id="ARBA00023163"/>
    </source>
</evidence>
<keyword evidence="3" id="KW-0238">DNA-binding</keyword>
<dbReference type="EMBL" id="MFJG01000025">
    <property type="protein sequence ID" value="OGG06146.1"/>
    <property type="molecule type" value="Genomic_DNA"/>
</dbReference>
<dbReference type="Gene3D" id="1.10.10.10">
    <property type="entry name" value="Winged helix-like DNA-binding domain superfamily/Winged helix DNA-binding domain"/>
    <property type="match status" value="1"/>
</dbReference>